<protein>
    <submittedName>
        <fullName evidence="2">Uncharacterized protein</fullName>
    </submittedName>
</protein>
<sequence>MTDQNYPDPTTVNSSVDSSQTQTQAMAKTVSADSVPIFENAIHIGGSTAGSTVKAKIGGDDNNVTPVDKTWRESPLILSLESVAEKIQLSQIRLLERLSDLDHLSSLIATMPLPMRRIWSEQHSMLYNGVQQDHEAMKSFIERMKYDVKYWPNDARSMTTCQQPE</sequence>
<proteinExistence type="predicted"/>
<gene>
    <name evidence="2" type="ORF">BTUL_0006g00760</name>
</gene>
<keyword evidence="3" id="KW-1185">Reference proteome</keyword>
<dbReference type="EMBL" id="PQXH01000006">
    <property type="protein sequence ID" value="TGO19041.1"/>
    <property type="molecule type" value="Genomic_DNA"/>
</dbReference>
<dbReference type="OrthoDB" id="3553844at2759"/>
<evidence type="ECO:0000256" key="1">
    <source>
        <dbReference type="SAM" id="MobiDB-lite"/>
    </source>
</evidence>
<evidence type="ECO:0000313" key="3">
    <source>
        <dbReference type="Proteomes" id="UP000297777"/>
    </source>
</evidence>
<comment type="caution">
    <text evidence="2">The sequence shown here is derived from an EMBL/GenBank/DDBJ whole genome shotgun (WGS) entry which is preliminary data.</text>
</comment>
<organism evidence="2 3">
    <name type="scientific">Botrytis tulipae</name>
    <dbReference type="NCBI Taxonomy" id="87230"/>
    <lineage>
        <taxon>Eukaryota</taxon>
        <taxon>Fungi</taxon>
        <taxon>Dikarya</taxon>
        <taxon>Ascomycota</taxon>
        <taxon>Pezizomycotina</taxon>
        <taxon>Leotiomycetes</taxon>
        <taxon>Helotiales</taxon>
        <taxon>Sclerotiniaceae</taxon>
        <taxon>Botrytis</taxon>
    </lineage>
</organism>
<evidence type="ECO:0000313" key="2">
    <source>
        <dbReference type="EMBL" id="TGO19041.1"/>
    </source>
</evidence>
<reference evidence="2 3" key="1">
    <citation type="submission" date="2017-12" db="EMBL/GenBank/DDBJ databases">
        <title>Comparative genomics of Botrytis spp.</title>
        <authorList>
            <person name="Valero-Jimenez C.A."/>
            <person name="Tapia P."/>
            <person name="Veloso J."/>
            <person name="Silva-Moreno E."/>
            <person name="Staats M."/>
            <person name="Valdes J.H."/>
            <person name="Van Kan J.A.L."/>
        </authorList>
    </citation>
    <scope>NUCLEOTIDE SEQUENCE [LARGE SCALE GENOMIC DNA]</scope>
    <source>
        <strain evidence="2 3">Bt9001</strain>
    </source>
</reference>
<dbReference type="AlphaFoldDB" id="A0A4Z1FCC7"/>
<feature type="region of interest" description="Disordered" evidence="1">
    <location>
        <begin position="1"/>
        <end position="27"/>
    </location>
</feature>
<accession>A0A4Z1FCC7</accession>
<dbReference type="Proteomes" id="UP000297777">
    <property type="component" value="Unassembled WGS sequence"/>
</dbReference>
<feature type="compositionally biased region" description="Polar residues" evidence="1">
    <location>
        <begin position="1"/>
        <end position="26"/>
    </location>
</feature>
<name>A0A4Z1FCC7_9HELO</name>